<proteinExistence type="predicted"/>
<organism evidence="1 2">
    <name type="scientific">Bradyrhizobium arachidis</name>
    <dbReference type="NCBI Taxonomy" id="858423"/>
    <lineage>
        <taxon>Bacteria</taxon>
        <taxon>Pseudomonadati</taxon>
        <taxon>Pseudomonadota</taxon>
        <taxon>Alphaproteobacteria</taxon>
        <taxon>Hyphomicrobiales</taxon>
        <taxon>Nitrobacteraceae</taxon>
        <taxon>Bradyrhizobium</taxon>
    </lineage>
</organism>
<dbReference type="KEGG" id="barh:WN72_18980"/>
<dbReference type="AlphaFoldDB" id="A0AAE7TH48"/>
<protein>
    <submittedName>
        <fullName evidence="1">Uncharacterized protein</fullName>
    </submittedName>
</protein>
<evidence type="ECO:0000313" key="1">
    <source>
        <dbReference type="EMBL" id="QOZ68155.1"/>
    </source>
</evidence>
<accession>A0AAE7TH48</accession>
<sequence length="74" mass="7983">MTATRSSPDAYVTSAVTAFGPGVAFAGDVVRLLQSLADSGDFIVLLAIRPHPHRRFGCNEAEKHHLILQTTPPR</sequence>
<reference evidence="1 2" key="1">
    <citation type="submission" date="2018-06" db="EMBL/GenBank/DDBJ databases">
        <title>Comparative genomics of Bradyrhizobium nodulating Arachidis hypogaea.</title>
        <authorList>
            <person name="Li Y."/>
        </authorList>
    </citation>
    <scope>NUCLEOTIDE SEQUENCE [LARGE SCALE GENOMIC DNA]</scope>
    <source>
        <strain evidence="1 2">CCBAU 051107</strain>
    </source>
</reference>
<dbReference type="EMBL" id="CP030050">
    <property type="protein sequence ID" value="QOZ68155.1"/>
    <property type="molecule type" value="Genomic_DNA"/>
</dbReference>
<evidence type="ECO:0000313" key="2">
    <source>
        <dbReference type="Proteomes" id="UP000594015"/>
    </source>
</evidence>
<dbReference type="Proteomes" id="UP000594015">
    <property type="component" value="Chromosome"/>
</dbReference>
<gene>
    <name evidence="1" type="ORF">WN72_18980</name>
</gene>
<name>A0AAE7TH48_9BRAD</name>